<evidence type="ECO:0000313" key="2">
    <source>
        <dbReference type="Proteomes" id="UP000824533"/>
    </source>
</evidence>
<keyword evidence="2" id="KW-1185">Reference proteome</keyword>
<dbReference type="Proteomes" id="UP000824533">
    <property type="component" value="Linkage Group LG15"/>
</dbReference>
<sequence length="211" mass="23944">MEGLSWPSTTSASIHFCIVYLFIHTYMPEPPEQLHARASLRRFCAVLASRPLVSLVIYKTTGYRVKASAPKMDRNGYFFYVASTAKKKKISLMQPKPPKIAFVDDKRRAGVAERICIPKQPDTASVGRAVSESGRVDMSRGNLPYSRVYAQLESYQPKYHTIRENSEKFSECKKKRKETRVVGLPPVASPFIEECSRLYIITLRPIGAEHQ</sequence>
<reference evidence="1 2" key="1">
    <citation type="journal article" date="2021" name="Front. Genet.">
        <title>Chromosome-Level Genome Assembly Reveals Significant Gene Expansion in the Toll and IMD Signaling Pathways of Dendrolimus kikuchii.</title>
        <authorList>
            <person name="Zhou J."/>
            <person name="Wu P."/>
            <person name="Xiong Z."/>
            <person name="Liu N."/>
            <person name="Zhao N."/>
            <person name="Ji M."/>
            <person name="Qiu Y."/>
            <person name="Yang B."/>
        </authorList>
    </citation>
    <scope>NUCLEOTIDE SEQUENCE [LARGE SCALE GENOMIC DNA]</scope>
    <source>
        <strain evidence="1">Ann1</strain>
    </source>
</reference>
<accession>A0ACC1CV25</accession>
<dbReference type="EMBL" id="CM034401">
    <property type="protein sequence ID" value="KAJ0175393.1"/>
    <property type="molecule type" value="Genomic_DNA"/>
</dbReference>
<protein>
    <submittedName>
        <fullName evidence="1">Uncharacterized protein</fullName>
    </submittedName>
</protein>
<comment type="caution">
    <text evidence="1">The sequence shown here is derived from an EMBL/GenBank/DDBJ whole genome shotgun (WGS) entry which is preliminary data.</text>
</comment>
<name>A0ACC1CV25_9NEOP</name>
<gene>
    <name evidence="1" type="ORF">K1T71_008552</name>
</gene>
<organism evidence="1 2">
    <name type="scientific">Dendrolimus kikuchii</name>
    <dbReference type="NCBI Taxonomy" id="765133"/>
    <lineage>
        <taxon>Eukaryota</taxon>
        <taxon>Metazoa</taxon>
        <taxon>Ecdysozoa</taxon>
        <taxon>Arthropoda</taxon>
        <taxon>Hexapoda</taxon>
        <taxon>Insecta</taxon>
        <taxon>Pterygota</taxon>
        <taxon>Neoptera</taxon>
        <taxon>Endopterygota</taxon>
        <taxon>Lepidoptera</taxon>
        <taxon>Glossata</taxon>
        <taxon>Ditrysia</taxon>
        <taxon>Bombycoidea</taxon>
        <taxon>Lasiocampidae</taxon>
        <taxon>Dendrolimus</taxon>
    </lineage>
</organism>
<evidence type="ECO:0000313" key="1">
    <source>
        <dbReference type="EMBL" id="KAJ0175393.1"/>
    </source>
</evidence>
<proteinExistence type="predicted"/>